<dbReference type="RefSeq" id="XP_026280621.1">
    <property type="nucleotide sequence ID" value="XM_026424836.2"/>
</dbReference>
<dbReference type="OrthoDB" id="5307922at2759"/>
<evidence type="ECO:0000313" key="8">
    <source>
        <dbReference type="RefSeq" id="XP_026280611.1"/>
    </source>
</evidence>
<evidence type="ECO:0000256" key="4">
    <source>
        <dbReference type="SAM" id="MobiDB-lite"/>
    </source>
</evidence>
<dbReference type="GO" id="GO:0016787">
    <property type="term" value="F:hydrolase activity"/>
    <property type="evidence" value="ECO:0007669"/>
    <property type="project" value="TreeGrafter"/>
</dbReference>
<feature type="transmembrane region" description="Helical" evidence="5">
    <location>
        <begin position="6"/>
        <end position="26"/>
    </location>
</feature>
<sequence>MGCLSLVWSITKLFLVCLLITFLPGIPPHAEYKEYSVAKPKSLGAELLQRRHLDKAERIFEGQFTGPEAFAMYNGIVYTGIHGGFVVRIEGGEIKPVVKFGENCDDITDEHICGRPLGLKFDAAGNLYVADAYYGIFKYNIQTGQKTLLVGANEEIEGKKSKFINDLDVAKDGTVYFSVSSTTFPLYDGLFAALAPGDGRLVKYDPQSKKVSVLADGLLFPNGVALSSNEDFLVFSETVSARVMRYDLKGNKKGTVSVFAEGLPGLPDNIRIDGQGGFYVSLVQIADESHPALPVVLGPFPNIRKFLSRVIFLLELPFDQINNFYPNYFCRRAKHFIGHFSSTAGLSENGVNILNLDSNGQIRDALIGRDGSVNHVSDMIVSGDYILLASPYNNYIGRVARPNAPNTVHIKSVRYEEASPEDRKQDELAAKRAAEEVRAKKVREDQIKRAAEEAERSRKAAGEAARLKKEAEVAARKAAEESKARLAAEEAKQKAAEEARARKIAEEAAKKAAEEAKARKAAEENAKRAAEEAKAKKLAEEAKIKKLAEEAKARKIAEETKARKAAEELKLKKAAEDSAKRKAAEEAKTNRASGNSGKN</sequence>
<feature type="region of interest" description="Disordered" evidence="4">
    <location>
        <begin position="571"/>
        <end position="599"/>
    </location>
</feature>
<keyword evidence="2" id="KW-0597">Phosphoprotein</keyword>
<protein>
    <submittedName>
        <fullName evidence="8 9">Adipocyte plasma membrane-associated protein Hemomucin</fullName>
    </submittedName>
</protein>
<dbReference type="Gene3D" id="2.120.10.30">
    <property type="entry name" value="TolB, C-terminal domain"/>
    <property type="match status" value="1"/>
</dbReference>
<dbReference type="InterPro" id="IPR018119">
    <property type="entry name" value="Strictosidine_synth_cons-reg"/>
</dbReference>
<dbReference type="PANTHER" id="PTHR10426:SF88">
    <property type="entry name" value="ADIPOCYTE PLASMA MEMBRANE-ASSOCIATED PROTEIN HEMOMUCIN-RELATED"/>
    <property type="match status" value="1"/>
</dbReference>
<evidence type="ECO:0000313" key="7">
    <source>
        <dbReference type="Proteomes" id="UP000504606"/>
    </source>
</evidence>
<dbReference type="Pfam" id="PF20067">
    <property type="entry name" value="SSL_N"/>
    <property type="match status" value="1"/>
</dbReference>
<feature type="domain" description="Strictosidine synthase conserved region" evidence="6">
    <location>
        <begin position="165"/>
        <end position="250"/>
    </location>
</feature>
<keyword evidence="5" id="KW-1133">Transmembrane helix</keyword>
<evidence type="ECO:0000256" key="3">
    <source>
        <dbReference type="ARBA" id="ARBA00023180"/>
    </source>
</evidence>
<dbReference type="InterPro" id="IPR011042">
    <property type="entry name" value="6-blade_b-propeller_TolB-like"/>
</dbReference>
<feature type="compositionally biased region" description="Basic and acidic residues" evidence="4">
    <location>
        <begin position="571"/>
        <end position="589"/>
    </location>
</feature>
<gene>
    <name evidence="8 9" type="primary">LOC113208005</name>
</gene>
<evidence type="ECO:0000256" key="1">
    <source>
        <dbReference type="ARBA" id="ARBA00009191"/>
    </source>
</evidence>
<organism evidence="7 9">
    <name type="scientific">Frankliniella occidentalis</name>
    <name type="common">Western flower thrips</name>
    <name type="synonym">Euthrips occidentalis</name>
    <dbReference type="NCBI Taxonomy" id="133901"/>
    <lineage>
        <taxon>Eukaryota</taxon>
        <taxon>Metazoa</taxon>
        <taxon>Ecdysozoa</taxon>
        <taxon>Arthropoda</taxon>
        <taxon>Hexapoda</taxon>
        <taxon>Insecta</taxon>
        <taxon>Pterygota</taxon>
        <taxon>Neoptera</taxon>
        <taxon>Paraneoptera</taxon>
        <taxon>Thysanoptera</taxon>
        <taxon>Terebrantia</taxon>
        <taxon>Thripoidea</taxon>
        <taxon>Thripidae</taxon>
        <taxon>Frankliniella</taxon>
    </lineage>
</organism>
<name>A0A6J1SQ17_FRAOC</name>
<reference evidence="8 9" key="1">
    <citation type="submission" date="2025-04" db="UniProtKB">
        <authorList>
            <consortium name="RefSeq"/>
        </authorList>
    </citation>
    <scope>IDENTIFICATION</scope>
    <source>
        <tissue evidence="8 9">Whole organism</tissue>
    </source>
</reference>
<keyword evidence="5" id="KW-0812">Transmembrane</keyword>
<dbReference type="Pfam" id="PF03088">
    <property type="entry name" value="Str_synth"/>
    <property type="match status" value="1"/>
</dbReference>
<dbReference type="AlphaFoldDB" id="A0A6J1SQ17"/>
<dbReference type="GeneID" id="113208005"/>
<dbReference type="SUPFAM" id="SSF63829">
    <property type="entry name" value="Calcium-dependent phosphotriesterase"/>
    <property type="match status" value="1"/>
</dbReference>
<feature type="compositionally biased region" description="Polar residues" evidence="4">
    <location>
        <begin position="590"/>
        <end position="599"/>
    </location>
</feature>
<dbReference type="RefSeq" id="XP_026280611.1">
    <property type="nucleotide sequence ID" value="XM_026424826.2"/>
</dbReference>
<evidence type="ECO:0000256" key="5">
    <source>
        <dbReference type="SAM" id="Phobius"/>
    </source>
</evidence>
<keyword evidence="7" id="KW-1185">Reference proteome</keyword>
<evidence type="ECO:0000256" key="2">
    <source>
        <dbReference type="ARBA" id="ARBA00022553"/>
    </source>
</evidence>
<accession>A0A6J1SQ17</accession>
<dbReference type="GO" id="GO:0012505">
    <property type="term" value="C:endomembrane system"/>
    <property type="evidence" value="ECO:0007669"/>
    <property type="project" value="TreeGrafter"/>
</dbReference>
<dbReference type="PANTHER" id="PTHR10426">
    <property type="entry name" value="STRICTOSIDINE SYNTHASE-RELATED"/>
    <property type="match status" value="1"/>
</dbReference>
<feature type="region of interest" description="Disordered" evidence="4">
    <location>
        <begin position="485"/>
        <end position="538"/>
    </location>
</feature>
<keyword evidence="5" id="KW-0472">Membrane</keyword>
<dbReference type="Proteomes" id="UP000504606">
    <property type="component" value="Unplaced"/>
</dbReference>
<comment type="similarity">
    <text evidence="1">Belongs to the strictosidine synthase family.</text>
</comment>
<dbReference type="KEGG" id="foc:113208005"/>
<proteinExistence type="inferred from homology"/>
<evidence type="ECO:0000259" key="6">
    <source>
        <dbReference type="Pfam" id="PF03088"/>
    </source>
</evidence>
<keyword evidence="3" id="KW-0325">Glycoprotein</keyword>
<evidence type="ECO:0000313" key="9">
    <source>
        <dbReference type="RefSeq" id="XP_026280621.1"/>
    </source>
</evidence>